<keyword evidence="1" id="KW-0812">Transmembrane</keyword>
<keyword evidence="3" id="KW-1185">Reference proteome</keyword>
<evidence type="ECO:0000313" key="3">
    <source>
        <dbReference type="Proteomes" id="UP001418222"/>
    </source>
</evidence>
<organism evidence="2 3">
    <name type="scientific">Platanthera zijinensis</name>
    <dbReference type="NCBI Taxonomy" id="2320716"/>
    <lineage>
        <taxon>Eukaryota</taxon>
        <taxon>Viridiplantae</taxon>
        <taxon>Streptophyta</taxon>
        <taxon>Embryophyta</taxon>
        <taxon>Tracheophyta</taxon>
        <taxon>Spermatophyta</taxon>
        <taxon>Magnoliopsida</taxon>
        <taxon>Liliopsida</taxon>
        <taxon>Asparagales</taxon>
        <taxon>Orchidaceae</taxon>
        <taxon>Orchidoideae</taxon>
        <taxon>Orchideae</taxon>
        <taxon>Orchidinae</taxon>
        <taxon>Platanthera</taxon>
    </lineage>
</organism>
<reference evidence="2 3" key="1">
    <citation type="journal article" date="2022" name="Nat. Plants">
        <title>Genomes of leafy and leafless Platanthera orchids illuminate the evolution of mycoheterotrophy.</title>
        <authorList>
            <person name="Li M.H."/>
            <person name="Liu K.W."/>
            <person name="Li Z."/>
            <person name="Lu H.C."/>
            <person name="Ye Q.L."/>
            <person name="Zhang D."/>
            <person name="Wang J.Y."/>
            <person name="Li Y.F."/>
            <person name="Zhong Z.M."/>
            <person name="Liu X."/>
            <person name="Yu X."/>
            <person name="Liu D.K."/>
            <person name="Tu X.D."/>
            <person name="Liu B."/>
            <person name="Hao Y."/>
            <person name="Liao X.Y."/>
            <person name="Jiang Y.T."/>
            <person name="Sun W.H."/>
            <person name="Chen J."/>
            <person name="Chen Y.Q."/>
            <person name="Ai Y."/>
            <person name="Zhai J.W."/>
            <person name="Wu S.S."/>
            <person name="Zhou Z."/>
            <person name="Hsiao Y.Y."/>
            <person name="Wu W.L."/>
            <person name="Chen Y.Y."/>
            <person name="Lin Y.F."/>
            <person name="Hsu J.L."/>
            <person name="Li C.Y."/>
            <person name="Wang Z.W."/>
            <person name="Zhao X."/>
            <person name="Zhong W.Y."/>
            <person name="Ma X.K."/>
            <person name="Ma L."/>
            <person name="Huang J."/>
            <person name="Chen G.Z."/>
            <person name="Huang M.Z."/>
            <person name="Huang L."/>
            <person name="Peng D.H."/>
            <person name="Luo Y.B."/>
            <person name="Zou S.Q."/>
            <person name="Chen S.P."/>
            <person name="Lan S."/>
            <person name="Tsai W.C."/>
            <person name="Van de Peer Y."/>
            <person name="Liu Z.J."/>
        </authorList>
    </citation>
    <scope>NUCLEOTIDE SEQUENCE [LARGE SCALE GENOMIC DNA]</scope>
    <source>
        <strain evidence="2">Lor287</strain>
    </source>
</reference>
<accession>A0AAP0GG30</accession>
<dbReference type="PANTHER" id="PTHR33237">
    <property type="entry name" value="F2P16.13 PROTEIN-RELATED"/>
    <property type="match status" value="1"/>
</dbReference>
<evidence type="ECO:0000313" key="2">
    <source>
        <dbReference type="EMBL" id="KAK8957482.1"/>
    </source>
</evidence>
<comment type="caution">
    <text evidence="2">The sequence shown here is derived from an EMBL/GenBank/DDBJ whole genome shotgun (WGS) entry which is preliminary data.</text>
</comment>
<keyword evidence="1" id="KW-0472">Membrane</keyword>
<dbReference type="PANTHER" id="PTHR33237:SF4">
    <property type="entry name" value="F14O23.12"/>
    <property type="match status" value="1"/>
</dbReference>
<dbReference type="Proteomes" id="UP001418222">
    <property type="component" value="Unassembled WGS sequence"/>
</dbReference>
<protein>
    <submittedName>
        <fullName evidence="2">Uncharacterized protein</fullName>
    </submittedName>
</protein>
<proteinExistence type="predicted"/>
<keyword evidence="1" id="KW-1133">Transmembrane helix</keyword>
<name>A0AAP0GG30_9ASPA</name>
<dbReference type="EMBL" id="JBBWWQ010000001">
    <property type="protein sequence ID" value="KAK8957482.1"/>
    <property type="molecule type" value="Genomic_DNA"/>
</dbReference>
<gene>
    <name evidence="2" type="ORF">KSP39_PZI000905</name>
</gene>
<feature type="transmembrane region" description="Helical" evidence="1">
    <location>
        <begin position="20"/>
        <end position="40"/>
    </location>
</feature>
<sequence>MPRPQLFNSAIDLTAPKAGISLASLLLFFTLAALLCASHGRQRGWHRRTKLVISPHHVQPGAPHCAGEVDEEDNSYEDDGECVWKKRIMMGGKCHFPDFSGAIVYDSNGNVVVGAGIPTLIRPL</sequence>
<evidence type="ECO:0000256" key="1">
    <source>
        <dbReference type="SAM" id="Phobius"/>
    </source>
</evidence>
<dbReference type="AlphaFoldDB" id="A0AAP0GG30"/>